<accession>A0ABX5SSC4</accession>
<dbReference type="InterPro" id="IPR021354">
    <property type="entry name" value="DUF2975"/>
</dbReference>
<sequence length="148" mass="15591">MTINGMRFALVAGFAVTIAAQVWWIPSQLDRTVSVFPETAPFQTLGVTWSVALLVCVQLALLIAWKLLGIVGNGGRVSEQGRGWIRALIATAAVFSLLSASAGLALLSFNWATPGVMLALGGGAMTGFVGAALGGAYLANFEREWHRN</sequence>
<keyword evidence="3" id="KW-1185">Reference proteome</keyword>
<dbReference type="EMBL" id="CP038266">
    <property type="protein sequence ID" value="QBR88682.1"/>
    <property type="molecule type" value="Genomic_DNA"/>
</dbReference>
<feature type="transmembrane region" description="Helical" evidence="1">
    <location>
        <begin position="115"/>
        <end position="139"/>
    </location>
</feature>
<gene>
    <name evidence="2" type="ORF">E4K62_08260</name>
</gene>
<dbReference type="Pfam" id="PF11188">
    <property type="entry name" value="DUF2975"/>
    <property type="match status" value="1"/>
</dbReference>
<dbReference type="RefSeq" id="WP_135066051.1">
    <property type="nucleotide sequence ID" value="NZ_CP038266.1"/>
</dbReference>
<keyword evidence="1" id="KW-0472">Membrane</keyword>
<name>A0ABX5SSC4_9MICO</name>
<keyword evidence="1" id="KW-0812">Transmembrane</keyword>
<feature type="transmembrane region" description="Helical" evidence="1">
    <location>
        <begin position="88"/>
        <end position="109"/>
    </location>
</feature>
<feature type="transmembrane region" description="Helical" evidence="1">
    <location>
        <begin position="46"/>
        <end position="68"/>
    </location>
</feature>
<protein>
    <submittedName>
        <fullName evidence="2">DUF2975 domain-containing protein</fullName>
    </submittedName>
</protein>
<evidence type="ECO:0000256" key="1">
    <source>
        <dbReference type="SAM" id="Phobius"/>
    </source>
</evidence>
<evidence type="ECO:0000313" key="3">
    <source>
        <dbReference type="Proteomes" id="UP000295748"/>
    </source>
</evidence>
<dbReference type="Proteomes" id="UP000295748">
    <property type="component" value="Chromosome"/>
</dbReference>
<evidence type="ECO:0000313" key="2">
    <source>
        <dbReference type="EMBL" id="QBR88682.1"/>
    </source>
</evidence>
<keyword evidence="1" id="KW-1133">Transmembrane helix</keyword>
<feature type="transmembrane region" description="Helical" evidence="1">
    <location>
        <begin position="7"/>
        <end position="26"/>
    </location>
</feature>
<organism evidence="2 3">
    <name type="scientific">Microbacterium wangchenii</name>
    <dbReference type="NCBI Taxonomy" id="2541726"/>
    <lineage>
        <taxon>Bacteria</taxon>
        <taxon>Bacillati</taxon>
        <taxon>Actinomycetota</taxon>
        <taxon>Actinomycetes</taxon>
        <taxon>Micrococcales</taxon>
        <taxon>Microbacteriaceae</taxon>
        <taxon>Microbacterium</taxon>
    </lineage>
</organism>
<reference evidence="2 3" key="1">
    <citation type="submission" date="2019-03" db="EMBL/GenBank/DDBJ databases">
        <authorList>
            <person name="Dong K."/>
        </authorList>
    </citation>
    <scope>NUCLEOTIDE SEQUENCE [LARGE SCALE GENOMIC DNA]</scope>
    <source>
        <strain evidence="3">dk512</strain>
    </source>
</reference>
<proteinExistence type="predicted"/>